<reference evidence="2 3" key="1">
    <citation type="journal article" date="2016" name="Nat. Commun.">
        <title>Thousands of microbial genomes shed light on interconnected biogeochemical processes in an aquifer system.</title>
        <authorList>
            <person name="Anantharaman K."/>
            <person name="Brown C.T."/>
            <person name="Hug L.A."/>
            <person name="Sharon I."/>
            <person name="Castelle C.J."/>
            <person name="Probst A.J."/>
            <person name="Thomas B.C."/>
            <person name="Singh A."/>
            <person name="Wilkins M.J."/>
            <person name="Karaoz U."/>
            <person name="Brodie E.L."/>
            <person name="Williams K.H."/>
            <person name="Hubbard S.S."/>
            <person name="Banfield J.F."/>
        </authorList>
    </citation>
    <scope>NUCLEOTIDE SEQUENCE [LARGE SCALE GENOMIC DNA]</scope>
</reference>
<evidence type="ECO:0000313" key="2">
    <source>
        <dbReference type="EMBL" id="OGY45573.1"/>
    </source>
</evidence>
<dbReference type="Pfam" id="PF01797">
    <property type="entry name" value="Y1_Tnp"/>
    <property type="match status" value="1"/>
</dbReference>
<dbReference type="InterPro" id="IPR002686">
    <property type="entry name" value="Transposase_17"/>
</dbReference>
<comment type="caution">
    <text evidence="2">The sequence shown here is derived from an EMBL/GenBank/DDBJ whole genome shotgun (WGS) entry which is preliminary data.</text>
</comment>
<dbReference type="NCBIfam" id="NF047646">
    <property type="entry name" value="REP_Tyr_transpos"/>
    <property type="match status" value="1"/>
</dbReference>
<dbReference type="Proteomes" id="UP000178240">
    <property type="component" value="Unassembled WGS sequence"/>
</dbReference>
<gene>
    <name evidence="2" type="ORF">A2744_02525</name>
</gene>
<dbReference type="STRING" id="1797535.A2744_02525"/>
<organism evidence="2 3">
    <name type="scientific">Candidatus Buchananbacteria bacterium RIFCSPHIGHO2_01_FULL_44_11</name>
    <dbReference type="NCBI Taxonomy" id="1797535"/>
    <lineage>
        <taxon>Bacteria</taxon>
        <taxon>Candidatus Buchananiibacteriota</taxon>
    </lineage>
</organism>
<dbReference type="PANTHER" id="PTHR36966:SF1">
    <property type="entry name" value="REP-ASSOCIATED TYROSINE TRANSPOSASE"/>
    <property type="match status" value="1"/>
</dbReference>
<evidence type="ECO:0000313" key="3">
    <source>
        <dbReference type="Proteomes" id="UP000178240"/>
    </source>
</evidence>
<dbReference type="GO" id="GO:0004803">
    <property type="term" value="F:transposase activity"/>
    <property type="evidence" value="ECO:0007669"/>
    <property type="project" value="InterPro"/>
</dbReference>
<dbReference type="AlphaFoldDB" id="A0A1G1XZP0"/>
<accession>A0A1G1XZP0</accession>
<dbReference type="GO" id="GO:0006313">
    <property type="term" value="P:DNA transposition"/>
    <property type="evidence" value="ECO:0007669"/>
    <property type="project" value="InterPro"/>
</dbReference>
<dbReference type="GO" id="GO:0043565">
    <property type="term" value="F:sequence-specific DNA binding"/>
    <property type="evidence" value="ECO:0007669"/>
    <property type="project" value="TreeGrafter"/>
</dbReference>
<dbReference type="EMBL" id="MHIE01000018">
    <property type="protein sequence ID" value="OGY45573.1"/>
    <property type="molecule type" value="Genomic_DNA"/>
</dbReference>
<dbReference type="SUPFAM" id="SSF143422">
    <property type="entry name" value="Transposase IS200-like"/>
    <property type="match status" value="1"/>
</dbReference>
<proteinExistence type="predicted"/>
<dbReference type="InterPro" id="IPR052715">
    <property type="entry name" value="RAYT_transposase"/>
</dbReference>
<dbReference type="PANTHER" id="PTHR36966">
    <property type="entry name" value="REP-ASSOCIATED TYROSINE TRANSPOSASE"/>
    <property type="match status" value="1"/>
</dbReference>
<name>A0A1G1XZP0_9BACT</name>
<feature type="domain" description="Transposase IS200-like" evidence="1">
    <location>
        <begin position="7"/>
        <end position="150"/>
    </location>
</feature>
<dbReference type="Gene3D" id="3.30.70.1290">
    <property type="entry name" value="Transposase IS200-like"/>
    <property type="match status" value="1"/>
</dbReference>
<evidence type="ECO:0000259" key="1">
    <source>
        <dbReference type="SMART" id="SM01321"/>
    </source>
</evidence>
<protein>
    <recommendedName>
        <fullName evidence="1">Transposase IS200-like domain-containing protein</fullName>
    </recommendedName>
</protein>
<dbReference type="InterPro" id="IPR036515">
    <property type="entry name" value="Transposase_17_sf"/>
</dbReference>
<dbReference type="SMART" id="SM01321">
    <property type="entry name" value="Y1_Tnp"/>
    <property type="match status" value="1"/>
</dbReference>
<sequence>MSRRFHLENQIYFVTSKTFNNKKVFSEKKNCLLFLKVLEGYRGKYKFQLFGYVVMPDHVHLLIQPSERMTISEIIHRIKGGFAYRYLTVRNHKGSATRDDNVNKRVADPSWVGAKRQRIREHPIWQKSFYDHLIRNDKDFQEKLDYIHKNSLKHNVVSNLDEYLWSSYQNYYLENNSLIKIDTISLS</sequence>